<comment type="similarity">
    <text evidence="1 3">Belongs to the glycosyl hydrolase 12 (cellulase H) family.</text>
</comment>
<comment type="caution">
    <text evidence="6">The sequence shown here is derived from an EMBL/GenBank/DDBJ whole genome shotgun (WGS) entry which is preliminary data.</text>
</comment>
<evidence type="ECO:0000256" key="3">
    <source>
        <dbReference type="RuleBase" id="RU361163"/>
    </source>
</evidence>
<evidence type="ECO:0000256" key="4">
    <source>
        <dbReference type="SAM" id="SignalP"/>
    </source>
</evidence>
<feature type="chain" id="PRO_5021197894" description="CBM1 domain-containing protein" evidence="4">
    <location>
        <begin position="19"/>
        <end position="357"/>
    </location>
</feature>
<dbReference type="EMBL" id="PQXI01000939">
    <property type="protein sequence ID" value="TGO11270.1"/>
    <property type="molecule type" value="Genomic_DNA"/>
</dbReference>
<dbReference type="Pfam" id="PF01670">
    <property type="entry name" value="Glyco_hydro_12"/>
    <property type="match status" value="1"/>
</dbReference>
<keyword evidence="7" id="KW-1185">Reference proteome</keyword>
<dbReference type="SUPFAM" id="SSF49899">
    <property type="entry name" value="Concanavalin A-like lectins/glucanases"/>
    <property type="match status" value="1"/>
</dbReference>
<dbReference type="GO" id="GO:0008810">
    <property type="term" value="F:cellulase activity"/>
    <property type="evidence" value="ECO:0007669"/>
    <property type="project" value="InterPro"/>
</dbReference>
<evidence type="ECO:0000313" key="6">
    <source>
        <dbReference type="EMBL" id="TGO11270.1"/>
    </source>
</evidence>
<sequence>MKFTQVALPLLFSGAAFAAPAADKTLKARSTQICGQYDSVATGAYTVYQDLWGEDQATSGSQCSTVTSLSGSTIVWSTSWSWAGASSSVKSYANIALNSVVTAGIKVSSISAIPAVWKWGYTGSSIVADVSWDIFTASTAGGTNEYEIMIWLAAIGGAGPISSTGSPIATATIAGYEFKLYSGPNGDTTVYSFVASTEATNFNGDLMDFLNYLATNEGWSTSQYINVLEAGTEPFTGTNAVFDVTAYSVSITQGSSVKVVATSSTPITSTKASSTIKATPTTTSTIKATSTVKTTVAAVPTTKATSTKTTVAAVATSTTASSSIGSVPLYGNCTGGLTCATGTCVEQNAYYSQCVAA</sequence>
<keyword evidence="3" id="KW-0624">Polysaccharide degradation</keyword>
<dbReference type="PANTHER" id="PTHR34002">
    <property type="entry name" value="BLR1656 PROTEIN"/>
    <property type="match status" value="1"/>
</dbReference>
<dbReference type="Proteomes" id="UP000297910">
    <property type="component" value="Unassembled WGS sequence"/>
</dbReference>
<dbReference type="GO" id="GO:0030248">
    <property type="term" value="F:cellulose binding"/>
    <property type="evidence" value="ECO:0007669"/>
    <property type="project" value="InterPro"/>
</dbReference>
<dbReference type="GO" id="GO:0005576">
    <property type="term" value="C:extracellular region"/>
    <property type="evidence" value="ECO:0007669"/>
    <property type="project" value="InterPro"/>
</dbReference>
<feature type="signal peptide" evidence="4">
    <location>
        <begin position="1"/>
        <end position="18"/>
    </location>
</feature>
<dbReference type="Gene3D" id="2.60.120.180">
    <property type="match status" value="1"/>
</dbReference>
<keyword evidence="3" id="KW-0326">Glycosidase</keyword>
<accession>A0A4Z1EIH6</accession>
<organism evidence="6 7">
    <name type="scientific">Botrytis paeoniae</name>
    <dbReference type="NCBI Taxonomy" id="278948"/>
    <lineage>
        <taxon>Eukaryota</taxon>
        <taxon>Fungi</taxon>
        <taxon>Dikarya</taxon>
        <taxon>Ascomycota</taxon>
        <taxon>Pezizomycotina</taxon>
        <taxon>Leotiomycetes</taxon>
        <taxon>Helotiales</taxon>
        <taxon>Sclerotiniaceae</taxon>
        <taxon>Botrytis</taxon>
    </lineage>
</organism>
<feature type="domain" description="CBM1" evidence="5">
    <location>
        <begin position="328"/>
        <end position="355"/>
    </location>
</feature>
<dbReference type="InterPro" id="IPR000254">
    <property type="entry name" value="CBD"/>
</dbReference>
<reference evidence="6 7" key="1">
    <citation type="submission" date="2017-12" db="EMBL/GenBank/DDBJ databases">
        <title>Comparative genomics of Botrytis spp.</title>
        <authorList>
            <person name="Valero-Jimenez C.A."/>
            <person name="Tapia P."/>
            <person name="Veloso J."/>
            <person name="Silva-Moreno E."/>
            <person name="Staats M."/>
            <person name="Valdes J.H."/>
            <person name="Van Kan J.A.L."/>
        </authorList>
    </citation>
    <scope>NUCLEOTIDE SEQUENCE [LARGE SCALE GENOMIC DNA]</scope>
    <source>
        <strain evidence="6 7">Bp0003</strain>
    </source>
</reference>
<keyword evidence="2 4" id="KW-0732">Signal</keyword>
<keyword evidence="3" id="KW-0378">Hydrolase</keyword>
<gene>
    <name evidence="6" type="ORF">BPAE_0942g00010</name>
</gene>
<dbReference type="PANTHER" id="PTHR34002:SF9">
    <property type="entry name" value="XYLOGLUCAN-SPECIFIC ENDO-BETA-1,4-GLUCANASE A"/>
    <property type="match status" value="1"/>
</dbReference>
<protein>
    <recommendedName>
        <fullName evidence="5">CBM1 domain-containing protein</fullName>
    </recommendedName>
</protein>
<dbReference type="GO" id="GO:0000272">
    <property type="term" value="P:polysaccharide catabolic process"/>
    <property type="evidence" value="ECO:0007669"/>
    <property type="project" value="UniProtKB-KW"/>
</dbReference>
<name>A0A4Z1EIH6_9HELO</name>
<proteinExistence type="inferred from homology"/>
<evidence type="ECO:0000256" key="1">
    <source>
        <dbReference type="ARBA" id="ARBA00005519"/>
    </source>
</evidence>
<keyword evidence="3" id="KW-0119">Carbohydrate metabolism</keyword>
<dbReference type="InterPro" id="IPR013320">
    <property type="entry name" value="ConA-like_dom_sf"/>
</dbReference>
<dbReference type="InterPro" id="IPR013319">
    <property type="entry name" value="GH11/12"/>
</dbReference>
<evidence type="ECO:0000313" key="7">
    <source>
        <dbReference type="Proteomes" id="UP000297910"/>
    </source>
</evidence>
<dbReference type="AlphaFoldDB" id="A0A4Z1EIH6"/>
<dbReference type="InterPro" id="IPR002594">
    <property type="entry name" value="GH12"/>
</dbReference>
<dbReference type="SMART" id="SM00236">
    <property type="entry name" value="fCBD"/>
    <property type="match status" value="1"/>
</dbReference>
<evidence type="ECO:0000259" key="5">
    <source>
        <dbReference type="SMART" id="SM00236"/>
    </source>
</evidence>
<evidence type="ECO:0000256" key="2">
    <source>
        <dbReference type="ARBA" id="ARBA00022729"/>
    </source>
</evidence>